<protein>
    <submittedName>
        <fullName evidence="2">Uncharacterized protein</fullName>
    </submittedName>
</protein>
<gene>
    <name evidence="2" type="ORF">MEDL_29073</name>
</gene>
<feature type="compositionally biased region" description="Polar residues" evidence="1">
    <location>
        <begin position="307"/>
        <end position="316"/>
    </location>
</feature>
<dbReference type="Pfam" id="PF15734">
    <property type="entry name" value="MIIP"/>
    <property type="match status" value="1"/>
</dbReference>
<dbReference type="AlphaFoldDB" id="A0A8S3S7L4"/>
<dbReference type="PANTHER" id="PTHR34831:SF1">
    <property type="entry name" value="MIGRATION AND INVASION-INHIBITORY PROTEIN"/>
    <property type="match status" value="1"/>
</dbReference>
<proteinExistence type="predicted"/>
<feature type="compositionally biased region" description="Basic and acidic residues" evidence="1">
    <location>
        <begin position="317"/>
        <end position="326"/>
    </location>
</feature>
<evidence type="ECO:0000313" key="3">
    <source>
        <dbReference type="Proteomes" id="UP000683360"/>
    </source>
</evidence>
<sequence length="880" mass="101225">MIGILASSLGSDSESLLACSKFHFEEKLLEKVVRLEHKMEVYAEKVKLWEESISSSLDKVTETKKQTELFVGSMRDAYLQDKTQFNDSIMEVRKQTEKNVDSIRDAFLQDQMRLNYSFVEVKKQTKAFVDSMRDAHLLDQTWFNNSFIEVKKQTETVVESMLDVHLRHQTRFNDSFIGAVASFKLQSENETEFYERQMNSLLDTLSSKVQELSKGERQRDSIMKLSLRQEQNRFNKLFDKVVENIQVRLNNVLQEVALKQQKGRNSQLDRQFHPKETTRMDIDQELQAQSKLLLQKLKARQGKLQKTLKNQNNYSKSSEDDSRELETSTTALKQSLIQSAKARERLAKYKVVSRENSQESINGQTKYDKNMDQTYNKTEMNNKSILYRKSLVSGTTDNNYASEMNGDLDESDDTPLKAFVQAADNYEPKSATIRNRETSSKPETPIMTRRRKIIDQNVKVDSNLNDSELYRDDPTRLNFSYSKFNDSDLAYLQSKLQASPEEVLGTGKENFDGAISDEESAVKLRYKSRLVDAGNDRKVAAIAREAEKPKSILTNGPGQLKKNLSKVSFLSSKDGSISRESFGQLHDRHLLGYDWISGLLDNDREAMDHSEGYFEELREFRRINRQECCNDFYNQSPESLFELKQREPSPIDEALAETKVKPYQVNDRLFTEPIKDHLFPGHEEVEGEHPHHSKKKPTYEQPRFVRVSIPRSTLMSPHRVKPQRRSQYEPSDSMALSKHCVMGYESSIPSMIPAASNVGLKDATTGVKSKLQTVSDDFHTTVIKTLADAERMATSYPFPYTSHMSSVRKPTKENTDLYKSYMDMTLPSSMKSNIPGVGEESVLLKKATEDLLNSTYSMMYELDKIKQERDFKDSRSLGRV</sequence>
<dbReference type="GO" id="GO:0030336">
    <property type="term" value="P:negative regulation of cell migration"/>
    <property type="evidence" value="ECO:0007669"/>
    <property type="project" value="InterPro"/>
</dbReference>
<comment type="caution">
    <text evidence="2">The sequence shown here is derived from an EMBL/GenBank/DDBJ whole genome shotgun (WGS) entry which is preliminary data.</text>
</comment>
<evidence type="ECO:0000313" key="2">
    <source>
        <dbReference type="EMBL" id="CAG2215291.1"/>
    </source>
</evidence>
<reference evidence="2" key="1">
    <citation type="submission" date="2021-03" db="EMBL/GenBank/DDBJ databases">
        <authorList>
            <person name="Bekaert M."/>
        </authorList>
    </citation>
    <scope>NUCLEOTIDE SEQUENCE</scope>
</reference>
<dbReference type="InterPro" id="IPR031466">
    <property type="entry name" value="MIIP"/>
</dbReference>
<dbReference type="PANTHER" id="PTHR34831">
    <property type="entry name" value="MIGRATION AND INVASION-INHIBITORY PROTEIN"/>
    <property type="match status" value="1"/>
</dbReference>
<keyword evidence="3" id="KW-1185">Reference proteome</keyword>
<dbReference type="Proteomes" id="UP000683360">
    <property type="component" value="Unassembled WGS sequence"/>
</dbReference>
<dbReference type="EMBL" id="CAJPWZ010001439">
    <property type="protein sequence ID" value="CAG2215291.1"/>
    <property type="molecule type" value="Genomic_DNA"/>
</dbReference>
<dbReference type="OrthoDB" id="10002384at2759"/>
<dbReference type="GO" id="GO:0010972">
    <property type="term" value="P:negative regulation of G2/M transition of mitotic cell cycle"/>
    <property type="evidence" value="ECO:0007669"/>
    <property type="project" value="InterPro"/>
</dbReference>
<evidence type="ECO:0000256" key="1">
    <source>
        <dbReference type="SAM" id="MobiDB-lite"/>
    </source>
</evidence>
<feature type="region of interest" description="Disordered" evidence="1">
    <location>
        <begin position="304"/>
        <end position="327"/>
    </location>
</feature>
<accession>A0A8S3S7L4</accession>
<organism evidence="2 3">
    <name type="scientific">Mytilus edulis</name>
    <name type="common">Blue mussel</name>
    <dbReference type="NCBI Taxonomy" id="6550"/>
    <lineage>
        <taxon>Eukaryota</taxon>
        <taxon>Metazoa</taxon>
        <taxon>Spiralia</taxon>
        <taxon>Lophotrochozoa</taxon>
        <taxon>Mollusca</taxon>
        <taxon>Bivalvia</taxon>
        <taxon>Autobranchia</taxon>
        <taxon>Pteriomorphia</taxon>
        <taxon>Mytilida</taxon>
        <taxon>Mytiloidea</taxon>
        <taxon>Mytilidae</taxon>
        <taxon>Mytilinae</taxon>
        <taxon>Mytilus</taxon>
    </lineage>
</organism>
<name>A0A8S3S7L4_MYTED</name>